<sequence>MHYFESDPLAHLHKLVQRDSNIEEHTCCSFEWEVLTTIIKAMRVVTYCKPRMLTKNTSLIEATKISDSTQKPFLNVKYSWNNKIILTIKGHRWKQVSWFDQYCFLIFLLIVDTSNVDG</sequence>
<gene>
    <name evidence="1" type="ORF">AT9943_LOCUS3036</name>
</gene>
<protein>
    <submittedName>
        <fullName evidence="1">(thale cress) hypothetical protein</fullName>
    </submittedName>
</protein>
<proteinExistence type="predicted"/>
<accession>A0A7G2DZQ7</accession>
<reference evidence="1 2" key="1">
    <citation type="submission" date="2020-09" db="EMBL/GenBank/DDBJ databases">
        <authorList>
            <person name="Ashkenazy H."/>
        </authorList>
    </citation>
    <scope>NUCLEOTIDE SEQUENCE [LARGE SCALE GENOMIC DNA]</scope>
    <source>
        <strain evidence="2">cv. Cdm-0</strain>
    </source>
</reference>
<dbReference type="AlphaFoldDB" id="A0A7G2DZQ7"/>
<evidence type="ECO:0000313" key="1">
    <source>
        <dbReference type="EMBL" id="CAD5314612.1"/>
    </source>
</evidence>
<name>A0A7G2DZQ7_ARATH</name>
<evidence type="ECO:0000313" key="2">
    <source>
        <dbReference type="Proteomes" id="UP000516314"/>
    </source>
</evidence>
<dbReference type="Proteomes" id="UP000516314">
    <property type="component" value="Chromosome 1"/>
</dbReference>
<dbReference type="EMBL" id="LR881466">
    <property type="protein sequence ID" value="CAD5314612.1"/>
    <property type="molecule type" value="Genomic_DNA"/>
</dbReference>
<organism evidence="1 2">
    <name type="scientific">Arabidopsis thaliana</name>
    <name type="common">Mouse-ear cress</name>
    <dbReference type="NCBI Taxonomy" id="3702"/>
    <lineage>
        <taxon>Eukaryota</taxon>
        <taxon>Viridiplantae</taxon>
        <taxon>Streptophyta</taxon>
        <taxon>Embryophyta</taxon>
        <taxon>Tracheophyta</taxon>
        <taxon>Spermatophyta</taxon>
        <taxon>Magnoliopsida</taxon>
        <taxon>eudicotyledons</taxon>
        <taxon>Gunneridae</taxon>
        <taxon>Pentapetalae</taxon>
        <taxon>rosids</taxon>
        <taxon>malvids</taxon>
        <taxon>Brassicales</taxon>
        <taxon>Brassicaceae</taxon>
        <taxon>Camelineae</taxon>
        <taxon>Arabidopsis</taxon>
    </lineage>
</organism>